<keyword evidence="2" id="KW-0732">Signal</keyword>
<feature type="transmembrane region" description="Helical" evidence="3">
    <location>
        <begin position="610"/>
        <end position="632"/>
    </location>
</feature>
<evidence type="ECO:0000313" key="4">
    <source>
        <dbReference type="EMBL" id="SJK84579.1"/>
    </source>
</evidence>
<evidence type="ECO:0000256" key="1">
    <source>
        <dbReference type="ARBA" id="ARBA00005445"/>
    </source>
</evidence>
<dbReference type="AlphaFoldDB" id="A0A1R4A6N5"/>
<keyword evidence="3" id="KW-0812">Transmembrane</keyword>
<accession>A0A1R4A6N5</accession>
<keyword evidence="3" id="KW-0472">Membrane</keyword>
<dbReference type="EMBL" id="LT719092">
    <property type="protein sequence ID" value="SJK84579.1"/>
    <property type="molecule type" value="Genomic_DNA"/>
</dbReference>
<comment type="similarity">
    <text evidence="1">Belongs to the ice-binding protein family.</text>
</comment>
<dbReference type="STRING" id="1673428.CPM_0723"/>
<evidence type="ECO:0000313" key="5">
    <source>
        <dbReference type="Proteomes" id="UP000187822"/>
    </source>
</evidence>
<dbReference type="Pfam" id="PF11999">
    <property type="entry name" value="Ice_binding"/>
    <property type="match status" value="1"/>
</dbReference>
<gene>
    <name evidence="4" type="ORF">CPM_0723</name>
</gene>
<dbReference type="Proteomes" id="UP000187822">
    <property type="component" value="Chromosome I"/>
</dbReference>
<sequence>MYKKHSSKIINKNVILAIAVSLILMVSSSLYVIDQPNGFGGSNVTGTPYVASGLYNVTFTESNLASGVQWNVSLSGISQVSTAGMISFHVSNGTYSFIVGNISGYTASPITGSVDVTGSAVTEKIAFVSVKPVSIDPVELGTAAQYTILAKTGISTTGTTFITGNIGVSPAGSTYITGFSQTLSSTGQYATSSMVSGKIFAATFSSPTPSDLTTAIGDMQTAYTNAAGRVNPGYVNLGAGNINGMTLVPGLYKWGTGVSISTSITLTGNASSVWIFQISGGLTFGNGAHIILKGGAQPQNIFWQVASGASIGTGASFYGIIMSQTEITIATDSTMTGLALAQSAVTLESDTISAPSSLLNVTQKNFDVTFNEVGLSTGTPWNVTLGRGLLKSTTSTITFSEPNGTYSYTVSSNTTDIIQPSTGTVSVNGEHAYQAVMFSSSTQKTYSVTFTETGLPSGMQWGVSINGSMTTSVSSDISFALPNGTYSYNIESPVNYGASPHSGSVGVRGKDANVSTTFTLMKYTVKFTETGLPSGITWYVNSTLIGFSGPQTGSSYSINLTNTTYSYTASTNDKSYHQINGTFSVSGHSVSVSLKFVNDVKKPSVVSNDYLYIIAGVIVAVAAIGAGAFLIIRKRVSK</sequence>
<proteinExistence type="inferred from homology"/>
<evidence type="ECO:0000256" key="3">
    <source>
        <dbReference type="SAM" id="Phobius"/>
    </source>
</evidence>
<keyword evidence="5" id="KW-1185">Reference proteome</keyword>
<dbReference type="InterPro" id="IPR021884">
    <property type="entry name" value="Ice-bd_prot"/>
</dbReference>
<evidence type="ECO:0000256" key="2">
    <source>
        <dbReference type="ARBA" id="ARBA00022729"/>
    </source>
</evidence>
<dbReference type="KEGG" id="cdiv:CPM_0723"/>
<reference evidence="5" key="1">
    <citation type="submission" date="2016-06" db="EMBL/GenBank/DDBJ databases">
        <authorList>
            <person name="Toshchakov V.S."/>
        </authorList>
    </citation>
    <scope>NUCLEOTIDE SEQUENCE [LARGE SCALE GENOMIC DNA]</scope>
    <source>
        <strain>PM4 (JCM 30641</strain>
        <strain evidence="5">\VKM B-2940)</strain>
    </source>
</reference>
<organism evidence="4 5">
    <name type="scientific">Cuniculiplasma divulgatum</name>
    <dbReference type="NCBI Taxonomy" id="1673428"/>
    <lineage>
        <taxon>Archaea</taxon>
        <taxon>Methanobacteriati</taxon>
        <taxon>Thermoplasmatota</taxon>
        <taxon>Thermoplasmata</taxon>
        <taxon>Thermoplasmatales</taxon>
        <taxon>Cuniculiplasmataceae</taxon>
        <taxon>Cuniculiplasma</taxon>
    </lineage>
</organism>
<protein>
    <submittedName>
        <fullName evidence="4">Ice-binding cell surface protein</fullName>
    </submittedName>
</protein>
<name>A0A1R4A6N5_9ARCH</name>
<keyword evidence="3" id="KW-1133">Transmembrane helix</keyword>